<feature type="compositionally biased region" description="Basic residues" evidence="1">
    <location>
        <begin position="199"/>
        <end position="208"/>
    </location>
</feature>
<feature type="region of interest" description="Disordered" evidence="1">
    <location>
        <begin position="182"/>
        <end position="209"/>
    </location>
</feature>
<name>A0A6A6ZX99_9PLEO</name>
<organism evidence="2 3">
    <name type="scientific">Ophiobolus disseminans</name>
    <dbReference type="NCBI Taxonomy" id="1469910"/>
    <lineage>
        <taxon>Eukaryota</taxon>
        <taxon>Fungi</taxon>
        <taxon>Dikarya</taxon>
        <taxon>Ascomycota</taxon>
        <taxon>Pezizomycotina</taxon>
        <taxon>Dothideomycetes</taxon>
        <taxon>Pleosporomycetidae</taxon>
        <taxon>Pleosporales</taxon>
        <taxon>Pleosporineae</taxon>
        <taxon>Phaeosphaeriaceae</taxon>
        <taxon>Ophiobolus</taxon>
    </lineage>
</organism>
<dbReference type="AlphaFoldDB" id="A0A6A6ZX99"/>
<evidence type="ECO:0000313" key="3">
    <source>
        <dbReference type="Proteomes" id="UP000799424"/>
    </source>
</evidence>
<sequence length="630" mass="71005">MENSDGLQGSSKAGERLKSSEANDWPHNVPNNRQTISKDVRNDSHIEEERPRAKGPAQPITPSSHPAPKASSLPPATALSERNEELQLIPPVPAGLSVTSRAIIMRQKIEVEKADLLYYEAVMNMRKKECEYQRTKYNILLLMGEQGRSSSQTPTLHEAARPIHSPRLPANARDPPTINSILHHRASKPNHSPPLTSTSRRRRYKRKSKAADRVAQVFGPLETIRFGQSRNRLQKMENLQLAYEQKLATDFANAHSHFKTPFSEDKFDRVNRVWHLHLPLQIIDRAHRPSHVEDIIRLINELDVICALLPDPAQAKKEIRKAFKKRIQDECTHSNPITDTDPMVQDSDTSDVINKFLPRRLMEDWGIPDSVEFFDETMTQSERCYGEDLEFILGKLTSVCPDLGSLRREARTQRGMRPPTPAWGSHPTDGGGKHQKTKVHLEDLERAFDVFEMRLLATQGQDRDVGRRPPQHKIQTSVNKMAREVDEINANDAQSIDRDPLFNNPSPIDNEDLYHPRDGVAQSNPAASDPIARIRYSNEHPSVLGKRPAQGRQGSEGSGILEAADNVEPVGIGLENPRPIRRFGASESLPNFLHSLEPRTILTRTQPPDETICYTSTSEKGLYFSAPCSC</sequence>
<dbReference type="Proteomes" id="UP000799424">
    <property type="component" value="Unassembled WGS sequence"/>
</dbReference>
<gene>
    <name evidence="2" type="ORF">CC86DRAFT_467811</name>
</gene>
<reference evidence="2" key="1">
    <citation type="journal article" date="2020" name="Stud. Mycol.">
        <title>101 Dothideomycetes genomes: a test case for predicting lifestyles and emergence of pathogens.</title>
        <authorList>
            <person name="Haridas S."/>
            <person name="Albert R."/>
            <person name="Binder M."/>
            <person name="Bloem J."/>
            <person name="Labutti K."/>
            <person name="Salamov A."/>
            <person name="Andreopoulos B."/>
            <person name="Baker S."/>
            <person name="Barry K."/>
            <person name="Bills G."/>
            <person name="Bluhm B."/>
            <person name="Cannon C."/>
            <person name="Castanera R."/>
            <person name="Culley D."/>
            <person name="Daum C."/>
            <person name="Ezra D."/>
            <person name="Gonzalez J."/>
            <person name="Henrissat B."/>
            <person name="Kuo A."/>
            <person name="Liang C."/>
            <person name="Lipzen A."/>
            <person name="Lutzoni F."/>
            <person name="Magnuson J."/>
            <person name="Mondo S."/>
            <person name="Nolan M."/>
            <person name="Ohm R."/>
            <person name="Pangilinan J."/>
            <person name="Park H.-J."/>
            <person name="Ramirez L."/>
            <person name="Alfaro M."/>
            <person name="Sun H."/>
            <person name="Tritt A."/>
            <person name="Yoshinaga Y."/>
            <person name="Zwiers L.-H."/>
            <person name="Turgeon B."/>
            <person name="Goodwin S."/>
            <person name="Spatafora J."/>
            <person name="Crous P."/>
            <person name="Grigoriev I."/>
        </authorList>
    </citation>
    <scope>NUCLEOTIDE SEQUENCE</scope>
    <source>
        <strain evidence="2">CBS 113818</strain>
    </source>
</reference>
<feature type="compositionally biased region" description="Polar residues" evidence="1">
    <location>
        <begin position="1"/>
        <end position="11"/>
    </location>
</feature>
<evidence type="ECO:0000313" key="2">
    <source>
        <dbReference type="EMBL" id="KAF2825328.1"/>
    </source>
</evidence>
<keyword evidence="3" id="KW-1185">Reference proteome</keyword>
<accession>A0A6A6ZX99</accession>
<dbReference type="EMBL" id="MU006228">
    <property type="protein sequence ID" value="KAF2825328.1"/>
    <property type="molecule type" value="Genomic_DNA"/>
</dbReference>
<feature type="compositionally biased region" description="Basic and acidic residues" evidence="1">
    <location>
        <begin position="36"/>
        <end position="52"/>
    </location>
</feature>
<protein>
    <submittedName>
        <fullName evidence="2">Uncharacterized protein</fullName>
    </submittedName>
</protein>
<evidence type="ECO:0000256" key="1">
    <source>
        <dbReference type="SAM" id="MobiDB-lite"/>
    </source>
</evidence>
<feature type="region of interest" description="Disordered" evidence="1">
    <location>
        <begin position="1"/>
        <end position="77"/>
    </location>
</feature>
<proteinExistence type="predicted"/>
<feature type="region of interest" description="Disordered" evidence="1">
    <location>
        <begin position="538"/>
        <end position="557"/>
    </location>
</feature>
<feature type="region of interest" description="Disordered" evidence="1">
    <location>
        <begin position="490"/>
        <end position="529"/>
    </location>
</feature>
<feature type="region of interest" description="Disordered" evidence="1">
    <location>
        <begin position="411"/>
        <end position="435"/>
    </location>
</feature>